<keyword evidence="1" id="KW-1185">Reference proteome</keyword>
<dbReference type="Proteomes" id="UP000036681">
    <property type="component" value="Unplaced"/>
</dbReference>
<evidence type="ECO:0000313" key="1">
    <source>
        <dbReference type="Proteomes" id="UP000036681"/>
    </source>
</evidence>
<reference evidence="2" key="1">
    <citation type="submission" date="2017-02" db="UniProtKB">
        <authorList>
            <consortium name="WormBaseParasite"/>
        </authorList>
    </citation>
    <scope>IDENTIFICATION</scope>
</reference>
<organism evidence="1 2">
    <name type="scientific">Ascaris lumbricoides</name>
    <name type="common">Giant roundworm</name>
    <dbReference type="NCBI Taxonomy" id="6252"/>
    <lineage>
        <taxon>Eukaryota</taxon>
        <taxon>Metazoa</taxon>
        <taxon>Ecdysozoa</taxon>
        <taxon>Nematoda</taxon>
        <taxon>Chromadorea</taxon>
        <taxon>Rhabditida</taxon>
        <taxon>Spirurina</taxon>
        <taxon>Ascaridomorpha</taxon>
        <taxon>Ascaridoidea</taxon>
        <taxon>Ascarididae</taxon>
        <taxon>Ascaris</taxon>
    </lineage>
</organism>
<sequence length="48" mass="5549">MLDYTGTLSPQQNSDYHHSLRIQIPFLERNRLSLHLISTKDGIQGEPK</sequence>
<name>A0A0M3HEX2_ASCLU</name>
<dbReference type="AlphaFoldDB" id="A0A0M3HEX2"/>
<protein>
    <submittedName>
        <fullName evidence="2">Uncharacterized protein</fullName>
    </submittedName>
</protein>
<accession>A0A0M3HEX2</accession>
<proteinExistence type="predicted"/>
<evidence type="ECO:0000313" key="2">
    <source>
        <dbReference type="WBParaSite" id="ALUE_0000006101-mRNA-1"/>
    </source>
</evidence>
<dbReference type="WBParaSite" id="ALUE_0000006101-mRNA-1">
    <property type="protein sequence ID" value="ALUE_0000006101-mRNA-1"/>
    <property type="gene ID" value="ALUE_0000006101"/>
</dbReference>